<dbReference type="Proteomes" id="UP000184074">
    <property type="component" value="Unassembled WGS sequence"/>
</dbReference>
<keyword evidence="2" id="KW-1185">Reference proteome</keyword>
<reference evidence="1 2" key="1">
    <citation type="submission" date="2016-11" db="EMBL/GenBank/DDBJ databases">
        <authorList>
            <person name="Jaros S."/>
            <person name="Januszkiewicz K."/>
            <person name="Wedrychowicz H."/>
        </authorList>
    </citation>
    <scope>NUCLEOTIDE SEQUENCE [LARGE SCALE GENOMIC DNA]</scope>
    <source>
        <strain evidence="1 2">DSM 28715</strain>
    </source>
</reference>
<dbReference type="AlphaFoldDB" id="A0A1M5QUI3"/>
<evidence type="ECO:0000313" key="1">
    <source>
        <dbReference type="EMBL" id="SHH17618.1"/>
    </source>
</evidence>
<name>A0A1M5QUI3_9RHOB</name>
<proteinExistence type="predicted"/>
<sequence length="315" mass="35159">MPRSCKIVFAYRRGQIHMGGKMMRVDQLSQMAADMLPSDQYDVQTAFVPREDRRHKVRELIDACRGAVVIFHKSAASNIGPDTRAEIRKVAAGICVDHLDIVVGPLEKGFFDVHIVASRFAEAELVQNLNGLKPLPGTQVRHLRHHADPRLGEISAREIDNFQLGYFGMLENIADRSAFPDDMSIPDYEPTELDGFLNALPKSNLHVTVRKPFPKRSFGILPTKPFTKGFNAAVVGANVLVNTQVHDATYYLGEDYPFLIPDPSPNSVRAGIEHAREAFGSAEWQMGLDRMADMRAQVAPEKVVQELRQIVDLFG</sequence>
<protein>
    <recommendedName>
        <fullName evidence="3">Glycosyl transferases group 1</fullName>
    </recommendedName>
</protein>
<dbReference type="STRING" id="1508389.SAMN05444003_2322"/>
<dbReference type="EMBL" id="FQXB01000003">
    <property type="protein sequence ID" value="SHH17618.1"/>
    <property type="molecule type" value="Genomic_DNA"/>
</dbReference>
<gene>
    <name evidence="1" type="ORF">SAMN05444003_2322</name>
</gene>
<evidence type="ECO:0000313" key="2">
    <source>
        <dbReference type="Proteomes" id="UP000184074"/>
    </source>
</evidence>
<accession>A0A1M5QUI3</accession>
<organism evidence="1 2">
    <name type="scientific">Cognatiyoonia sediminum</name>
    <dbReference type="NCBI Taxonomy" id="1508389"/>
    <lineage>
        <taxon>Bacteria</taxon>
        <taxon>Pseudomonadati</taxon>
        <taxon>Pseudomonadota</taxon>
        <taxon>Alphaproteobacteria</taxon>
        <taxon>Rhodobacterales</taxon>
        <taxon>Paracoccaceae</taxon>
        <taxon>Cognatiyoonia</taxon>
    </lineage>
</organism>
<evidence type="ECO:0008006" key="3">
    <source>
        <dbReference type="Google" id="ProtNLM"/>
    </source>
</evidence>